<evidence type="ECO:0000313" key="8">
    <source>
        <dbReference type="Proteomes" id="UP000477911"/>
    </source>
</evidence>
<evidence type="ECO:0000256" key="3">
    <source>
        <dbReference type="ARBA" id="ARBA00022679"/>
    </source>
</evidence>
<comment type="similarity">
    <text evidence="1">Belongs to the CFA/CMAS family.</text>
</comment>
<dbReference type="InterPro" id="IPR050723">
    <property type="entry name" value="CFA/CMAS"/>
</dbReference>
<dbReference type="RefSeq" id="WP_160894358.1">
    <property type="nucleotide sequence ID" value="NZ_WUMU01000010.1"/>
</dbReference>
<evidence type="ECO:0000256" key="1">
    <source>
        <dbReference type="ARBA" id="ARBA00010815"/>
    </source>
</evidence>
<accession>A0A6L7G400</accession>
<feature type="domain" description="Methyltransferase" evidence="6">
    <location>
        <begin position="51"/>
        <end position="147"/>
    </location>
</feature>
<evidence type="ECO:0000256" key="4">
    <source>
        <dbReference type="ARBA" id="ARBA00022691"/>
    </source>
</evidence>
<name>A0A6L7G400_9RHOB</name>
<dbReference type="Gene3D" id="3.40.50.150">
    <property type="entry name" value="Vaccinia Virus protein VP39"/>
    <property type="match status" value="1"/>
</dbReference>
<dbReference type="Proteomes" id="UP000477911">
    <property type="component" value="Unassembled WGS sequence"/>
</dbReference>
<dbReference type="InterPro" id="IPR041698">
    <property type="entry name" value="Methyltransf_25"/>
</dbReference>
<protein>
    <submittedName>
        <fullName evidence="7">Methyltransferase domain-containing protein</fullName>
    </submittedName>
</protein>
<proteinExistence type="inferred from homology"/>
<dbReference type="GO" id="GO:0032259">
    <property type="term" value="P:methylation"/>
    <property type="evidence" value="ECO:0007669"/>
    <property type="project" value="UniProtKB-KW"/>
</dbReference>
<dbReference type="PANTHER" id="PTHR43667">
    <property type="entry name" value="CYCLOPROPANE-FATTY-ACYL-PHOSPHOLIPID SYNTHASE"/>
    <property type="match status" value="1"/>
</dbReference>
<keyword evidence="5" id="KW-0443">Lipid metabolism</keyword>
<organism evidence="7 8">
    <name type="scientific">Pseudooceanicola albus</name>
    <dbReference type="NCBI Taxonomy" id="2692189"/>
    <lineage>
        <taxon>Bacteria</taxon>
        <taxon>Pseudomonadati</taxon>
        <taxon>Pseudomonadota</taxon>
        <taxon>Alphaproteobacteria</taxon>
        <taxon>Rhodobacterales</taxon>
        <taxon>Paracoccaceae</taxon>
        <taxon>Pseudooceanicola</taxon>
    </lineage>
</organism>
<dbReference type="AlphaFoldDB" id="A0A6L7G400"/>
<dbReference type="SUPFAM" id="SSF53335">
    <property type="entry name" value="S-adenosyl-L-methionine-dependent methyltransferases"/>
    <property type="match status" value="1"/>
</dbReference>
<dbReference type="InterPro" id="IPR029063">
    <property type="entry name" value="SAM-dependent_MTases_sf"/>
</dbReference>
<evidence type="ECO:0000256" key="5">
    <source>
        <dbReference type="ARBA" id="ARBA00023098"/>
    </source>
</evidence>
<gene>
    <name evidence="7" type="ORF">GR170_10345</name>
</gene>
<comment type="caution">
    <text evidence="7">The sequence shown here is derived from an EMBL/GenBank/DDBJ whole genome shotgun (WGS) entry which is preliminary data.</text>
</comment>
<keyword evidence="4" id="KW-0949">S-adenosyl-L-methionine</keyword>
<dbReference type="GO" id="GO:0008168">
    <property type="term" value="F:methyltransferase activity"/>
    <property type="evidence" value="ECO:0007669"/>
    <property type="project" value="UniProtKB-KW"/>
</dbReference>
<evidence type="ECO:0000256" key="2">
    <source>
        <dbReference type="ARBA" id="ARBA00022603"/>
    </source>
</evidence>
<keyword evidence="3 7" id="KW-0808">Transferase</keyword>
<evidence type="ECO:0000259" key="6">
    <source>
        <dbReference type="Pfam" id="PF13649"/>
    </source>
</evidence>
<dbReference type="CDD" id="cd02440">
    <property type="entry name" value="AdoMet_MTases"/>
    <property type="match status" value="1"/>
</dbReference>
<keyword evidence="8" id="KW-1185">Reference proteome</keyword>
<evidence type="ECO:0000313" key="7">
    <source>
        <dbReference type="EMBL" id="MXN18237.1"/>
    </source>
</evidence>
<dbReference type="GO" id="GO:0006629">
    <property type="term" value="P:lipid metabolic process"/>
    <property type="evidence" value="ECO:0007669"/>
    <property type="project" value="UniProtKB-KW"/>
</dbReference>
<dbReference type="EMBL" id="WUMU01000010">
    <property type="protein sequence ID" value="MXN18237.1"/>
    <property type="molecule type" value="Genomic_DNA"/>
</dbReference>
<dbReference type="Pfam" id="PF13649">
    <property type="entry name" value="Methyltransf_25"/>
    <property type="match status" value="1"/>
</dbReference>
<dbReference type="PANTHER" id="PTHR43667:SF1">
    <property type="entry name" value="CYCLOPROPANE-FATTY-ACYL-PHOSPHOLIPID SYNTHASE"/>
    <property type="match status" value="1"/>
</dbReference>
<keyword evidence="2 7" id="KW-0489">Methyltransferase</keyword>
<sequence length="282" mass="30003">MTDPVNAAQRALWNAQPGATWVTHQAVLDRMHQPMADLLLEAARPAPGEQVLDIGCGAGQTVLMAAAMVGPSGRVLGLDISAPLLDLARHRIAGAALPGAEVLLADAQTWPGDGTTVDLVISRMGVMFFEDPVAAFANIRRRMRPGGRLVFICWAEGNPWFDLPAAACAAHFGPPEAPEDPGAPGPLAFRDPERVCRLLTEAGFANAATRLLRPVLTPGLTLEETLALCERLGPIAGQMRAHGGSPADLEAILARLRPEFAAFEEHSEMRIPARMHLCSARA</sequence>
<reference evidence="7 8" key="1">
    <citation type="submission" date="2019-12" db="EMBL/GenBank/DDBJ databases">
        <authorList>
            <person name="Li M."/>
        </authorList>
    </citation>
    <scope>NUCLEOTIDE SEQUENCE [LARGE SCALE GENOMIC DNA]</scope>
    <source>
        <strain evidence="7 8">GBMRC 2024</strain>
    </source>
</reference>